<evidence type="ECO:0000313" key="3">
    <source>
        <dbReference type="Proteomes" id="UP000663792"/>
    </source>
</evidence>
<dbReference type="EMBL" id="JAERWK010000002">
    <property type="protein sequence ID" value="MBM9465904.1"/>
    <property type="molecule type" value="Genomic_DNA"/>
</dbReference>
<evidence type="ECO:0000313" key="2">
    <source>
        <dbReference type="EMBL" id="MBM9465904.1"/>
    </source>
</evidence>
<sequence length="135" mass="13802">MSVDHLPVAGSVQVTYHAVAQGAQSSGMDWISSSDLGSASDSGGADGFAGSVFVIDDDGRQVATAAWTAPSDAAADAALASLGWCRDGGWGVDRFGRRSAPVTPLPGPSGTSVPELPGQRRPDHLPVEPGAPFWW</sequence>
<keyword evidence="3" id="KW-1185">Reference proteome</keyword>
<feature type="region of interest" description="Disordered" evidence="1">
    <location>
        <begin position="97"/>
        <end position="135"/>
    </location>
</feature>
<protein>
    <submittedName>
        <fullName evidence="2">Uncharacterized protein</fullName>
    </submittedName>
</protein>
<dbReference type="Proteomes" id="UP000663792">
    <property type="component" value="Unassembled WGS sequence"/>
</dbReference>
<evidence type="ECO:0000256" key="1">
    <source>
        <dbReference type="SAM" id="MobiDB-lite"/>
    </source>
</evidence>
<dbReference type="AlphaFoldDB" id="A0A938Y9Y4"/>
<organism evidence="2 3">
    <name type="scientific">Nakamurella leprariae</name>
    <dbReference type="NCBI Taxonomy" id="2803911"/>
    <lineage>
        <taxon>Bacteria</taxon>
        <taxon>Bacillati</taxon>
        <taxon>Actinomycetota</taxon>
        <taxon>Actinomycetes</taxon>
        <taxon>Nakamurellales</taxon>
        <taxon>Nakamurellaceae</taxon>
        <taxon>Nakamurella</taxon>
    </lineage>
</organism>
<gene>
    <name evidence="2" type="ORF">JL106_01255</name>
</gene>
<proteinExistence type="predicted"/>
<comment type="caution">
    <text evidence="2">The sequence shown here is derived from an EMBL/GenBank/DDBJ whole genome shotgun (WGS) entry which is preliminary data.</text>
</comment>
<name>A0A938Y9Y4_9ACTN</name>
<accession>A0A938Y9Y4</accession>
<dbReference type="RefSeq" id="WP_205258859.1">
    <property type="nucleotide sequence ID" value="NZ_JAERWK010000002.1"/>
</dbReference>
<reference evidence="2" key="1">
    <citation type="submission" date="2021-01" db="EMBL/GenBank/DDBJ databases">
        <title>YIM 132084 draft genome.</title>
        <authorList>
            <person name="An D."/>
        </authorList>
    </citation>
    <scope>NUCLEOTIDE SEQUENCE</scope>
    <source>
        <strain evidence="2">YIM 132084</strain>
    </source>
</reference>